<evidence type="ECO:0000313" key="1">
    <source>
        <dbReference type="EMBL" id="MDN4608183.1"/>
    </source>
</evidence>
<proteinExistence type="predicted"/>
<dbReference type="Proteomes" id="UP001175097">
    <property type="component" value="Unassembled WGS sequence"/>
</dbReference>
<protein>
    <recommendedName>
        <fullName evidence="3">DNA replication protein DnaD</fullName>
    </recommendedName>
</protein>
<keyword evidence="2" id="KW-1185">Reference proteome</keyword>
<gene>
    <name evidence="1" type="ORF">P5G49_11955</name>
</gene>
<organism evidence="1 2">
    <name type="scientific">Sporosarcina highlanderae</name>
    <dbReference type="NCBI Taxonomy" id="3035916"/>
    <lineage>
        <taxon>Bacteria</taxon>
        <taxon>Bacillati</taxon>
        <taxon>Bacillota</taxon>
        <taxon>Bacilli</taxon>
        <taxon>Bacillales</taxon>
        <taxon>Caryophanaceae</taxon>
        <taxon>Sporosarcina</taxon>
    </lineage>
</organism>
<evidence type="ECO:0008006" key="3">
    <source>
        <dbReference type="Google" id="ProtNLM"/>
    </source>
</evidence>
<comment type="caution">
    <text evidence="1">The sequence shown here is derived from an EMBL/GenBank/DDBJ whole genome shotgun (WGS) entry which is preliminary data.</text>
</comment>
<sequence>MNKGWLKLHRELKDKAIWKTSTPEQQAILVTLLMMVNYEASEWEWRGQKYELQPGQVLTSLPKLAEESGKYITVQNVRTALKRFEKYGFLTDESTNKNRLITLTNWDVYQQNVDVPTNGLTVSQQATNRELTPIKESKKERKIRINDFLRKPKVTEFVLDLTKGEAW</sequence>
<evidence type="ECO:0000313" key="2">
    <source>
        <dbReference type="Proteomes" id="UP001175097"/>
    </source>
</evidence>
<dbReference type="RefSeq" id="WP_301244099.1">
    <property type="nucleotide sequence ID" value="NZ_JAROCC010000009.1"/>
</dbReference>
<accession>A0ABT8JSQ0</accession>
<name>A0ABT8JSQ0_9BACL</name>
<dbReference type="EMBL" id="JAROCC010000009">
    <property type="protein sequence ID" value="MDN4608183.1"/>
    <property type="molecule type" value="Genomic_DNA"/>
</dbReference>
<reference evidence="1" key="1">
    <citation type="submission" date="2023-03" db="EMBL/GenBank/DDBJ databases">
        <title>MT1 and MT2 Draft Genomes of Novel Species.</title>
        <authorList>
            <person name="Venkateswaran K."/>
        </authorList>
    </citation>
    <scope>NUCLEOTIDE SEQUENCE</scope>
    <source>
        <strain evidence="1">F6_3S_P_2</strain>
    </source>
</reference>